<sequence length="30" mass="3413">MGWTKLCPHPKRVGLKRRLSPTLEGLRANP</sequence>
<dbReference type="Proteomes" id="UP000634136">
    <property type="component" value="Unassembled WGS sequence"/>
</dbReference>
<evidence type="ECO:0000313" key="1">
    <source>
        <dbReference type="EMBL" id="KAF7808057.1"/>
    </source>
</evidence>
<name>A0A834W3E1_9FABA</name>
<protein>
    <submittedName>
        <fullName evidence="1">Uncharacterized protein</fullName>
    </submittedName>
</protein>
<dbReference type="EMBL" id="JAAIUW010000012">
    <property type="protein sequence ID" value="KAF7808057.1"/>
    <property type="molecule type" value="Genomic_DNA"/>
</dbReference>
<keyword evidence="2" id="KW-1185">Reference proteome</keyword>
<evidence type="ECO:0000313" key="2">
    <source>
        <dbReference type="Proteomes" id="UP000634136"/>
    </source>
</evidence>
<dbReference type="AlphaFoldDB" id="A0A834W3E1"/>
<proteinExistence type="predicted"/>
<reference evidence="1" key="1">
    <citation type="submission" date="2020-09" db="EMBL/GenBank/DDBJ databases">
        <title>Genome-Enabled Discovery of Anthraquinone Biosynthesis in Senna tora.</title>
        <authorList>
            <person name="Kang S.-H."/>
            <person name="Pandey R.P."/>
            <person name="Lee C.-M."/>
            <person name="Sim J.-S."/>
            <person name="Jeong J.-T."/>
            <person name="Choi B.-S."/>
            <person name="Jung M."/>
            <person name="Ginzburg D."/>
            <person name="Zhao K."/>
            <person name="Won S.Y."/>
            <person name="Oh T.-J."/>
            <person name="Yu Y."/>
            <person name="Kim N.-H."/>
            <person name="Lee O.R."/>
            <person name="Lee T.-H."/>
            <person name="Bashyal P."/>
            <person name="Kim T.-S."/>
            <person name="Lee W.-H."/>
            <person name="Kawkins C."/>
            <person name="Kim C.-K."/>
            <person name="Kim J.S."/>
            <person name="Ahn B.O."/>
            <person name="Rhee S.Y."/>
            <person name="Sohng J.K."/>
        </authorList>
    </citation>
    <scope>NUCLEOTIDE SEQUENCE</scope>
    <source>
        <tissue evidence="1">Leaf</tissue>
    </source>
</reference>
<gene>
    <name evidence="1" type="ORF">G2W53_040218</name>
</gene>
<accession>A0A834W3E1</accession>
<organism evidence="1 2">
    <name type="scientific">Senna tora</name>
    <dbReference type="NCBI Taxonomy" id="362788"/>
    <lineage>
        <taxon>Eukaryota</taxon>
        <taxon>Viridiplantae</taxon>
        <taxon>Streptophyta</taxon>
        <taxon>Embryophyta</taxon>
        <taxon>Tracheophyta</taxon>
        <taxon>Spermatophyta</taxon>
        <taxon>Magnoliopsida</taxon>
        <taxon>eudicotyledons</taxon>
        <taxon>Gunneridae</taxon>
        <taxon>Pentapetalae</taxon>
        <taxon>rosids</taxon>
        <taxon>fabids</taxon>
        <taxon>Fabales</taxon>
        <taxon>Fabaceae</taxon>
        <taxon>Caesalpinioideae</taxon>
        <taxon>Cassia clade</taxon>
        <taxon>Senna</taxon>
    </lineage>
</organism>
<comment type="caution">
    <text evidence="1">The sequence shown here is derived from an EMBL/GenBank/DDBJ whole genome shotgun (WGS) entry which is preliminary data.</text>
</comment>